<evidence type="ECO:0000313" key="1">
    <source>
        <dbReference type="EMBL" id="EEF44453.1"/>
    </source>
</evidence>
<gene>
    <name evidence="1" type="ORF">RCOM_1175410</name>
</gene>
<reference evidence="2" key="1">
    <citation type="journal article" date="2010" name="Nat. Biotechnol.">
        <title>Draft genome sequence of the oilseed species Ricinus communis.</title>
        <authorList>
            <person name="Chan A.P."/>
            <person name="Crabtree J."/>
            <person name="Zhao Q."/>
            <person name="Lorenzi H."/>
            <person name="Orvis J."/>
            <person name="Puiu D."/>
            <person name="Melake-Berhan A."/>
            <person name="Jones K.M."/>
            <person name="Redman J."/>
            <person name="Chen G."/>
            <person name="Cahoon E.B."/>
            <person name="Gedil M."/>
            <person name="Stanke M."/>
            <person name="Haas B.J."/>
            <person name="Wortman J.R."/>
            <person name="Fraser-Liggett C.M."/>
            <person name="Ravel J."/>
            <person name="Rabinowicz P.D."/>
        </authorList>
    </citation>
    <scope>NUCLEOTIDE SEQUENCE [LARGE SCALE GENOMIC DNA]</scope>
    <source>
        <strain evidence="2">cv. Hale</strain>
    </source>
</reference>
<dbReference type="Proteomes" id="UP000008311">
    <property type="component" value="Unassembled WGS sequence"/>
</dbReference>
<dbReference type="InParanoid" id="B9RW16"/>
<keyword evidence="2" id="KW-1185">Reference proteome</keyword>
<accession>B9RW16</accession>
<dbReference type="AlphaFoldDB" id="B9RW16"/>
<sequence>MVLSCKRVAMQEGSNVVTVRDLFIRGCFEWDVELVYDIFDPDDASSILKLPAGHTELLLT</sequence>
<protein>
    <submittedName>
        <fullName evidence="1">Uncharacterized protein</fullName>
    </submittedName>
</protein>
<evidence type="ECO:0000313" key="2">
    <source>
        <dbReference type="Proteomes" id="UP000008311"/>
    </source>
</evidence>
<proteinExistence type="predicted"/>
<dbReference type="EMBL" id="EQ973822">
    <property type="protein sequence ID" value="EEF44453.1"/>
    <property type="molecule type" value="Genomic_DNA"/>
</dbReference>
<name>B9RW16_RICCO</name>
<organism evidence="1 2">
    <name type="scientific">Ricinus communis</name>
    <name type="common">Castor bean</name>
    <dbReference type="NCBI Taxonomy" id="3988"/>
    <lineage>
        <taxon>Eukaryota</taxon>
        <taxon>Viridiplantae</taxon>
        <taxon>Streptophyta</taxon>
        <taxon>Embryophyta</taxon>
        <taxon>Tracheophyta</taxon>
        <taxon>Spermatophyta</taxon>
        <taxon>Magnoliopsida</taxon>
        <taxon>eudicotyledons</taxon>
        <taxon>Gunneridae</taxon>
        <taxon>Pentapetalae</taxon>
        <taxon>rosids</taxon>
        <taxon>fabids</taxon>
        <taxon>Malpighiales</taxon>
        <taxon>Euphorbiaceae</taxon>
        <taxon>Acalyphoideae</taxon>
        <taxon>Acalypheae</taxon>
        <taxon>Ricinus</taxon>
    </lineage>
</organism>